<name>A0A6A5C174_NAEFO</name>
<sequence length="552" mass="61717">MMTSNPGEADIFIRNENDDEPEQKKRKHEISEVEEERGLDLLERSTNIVSEENDSSSSAATTGLQFSTVTEQDSSTTAMDVSSSETAVQMINVLKYNFGDGRIQARMVLRTGKGEFGFTNESRKIPIYTKGVRWSPDGLCLLTNSNDNRIRLFELPQQFISKINMNVTSENIDTTQNTSLSESSLNIQEDSSSTTVVNESWRPCLTVREGGCINDFCWHPCMNSSTGINCNFLTASTKQPVHMWDAFNGSLLNSFLVKDHMGEVDNIISVSYNGILSLGSKIYCGLNQRICVFDAQAGSSSIYTEIYAVEKNIIRGKSKKRAKRFGQTGIISCFAFSPVMESMYAAGCYNNTIGIYDQDDNVVQHIIQCEYGSGVNHLQFSSNGNYLFQSSRKDHRIVCWDLRNLFEPVKYFEFSRNANTNQKINFDLDALTQFAIAGTCDGKIKIFDLESQGKEIAELESDTLSKTMMNGINFHPYLPYIACCTGERTYPTKYSSYDSDSSSCDDDEEIGKSQTSSLTSQDAKTVALEENYVALWEVSPHSYVICTSTVVE</sequence>
<dbReference type="SUPFAM" id="SSF50978">
    <property type="entry name" value="WD40 repeat-like"/>
    <property type="match status" value="1"/>
</dbReference>
<evidence type="ECO:0000313" key="2">
    <source>
        <dbReference type="EMBL" id="KAF0983207.1"/>
    </source>
</evidence>
<dbReference type="GeneID" id="68117487"/>
<feature type="compositionally biased region" description="Polar residues" evidence="1">
    <location>
        <begin position="44"/>
        <end position="71"/>
    </location>
</feature>
<protein>
    <submittedName>
        <fullName evidence="2">Uncharacterized protein</fullName>
    </submittedName>
</protein>
<dbReference type="PANTHER" id="PTHR13211">
    <property type="entry name" value="TELOMERASE CAJAL BODY PROTEIN 1"/>
    <property type="match status" value="1"/>
</dbReference>
<keyword evidence="3" id="KW-1185">Reference proteome</keyword>
<evidence type="ECO:0000313" key="3">
    <source>
        <dbReference type="Proteomes" id="UP000444721"/>
    </source>
</evidence>
<feature type="region of interest" description="Disordered" evidence="1">
    <location>
        <begin position="1"/>
        <end position="71"/>
    </location>
</feature>
<dbReference type="EMBL" id="VFQX01000006">
    <property type="protein sequence ID" value="KAF0983207.1"/>
    <property type="molecule type" value="Genomic_DNA"/>
</dbReference>
<dbReference type="Gene3D" id="2.130.10.10">
    <property type="entry name" value="YVTN repeat-like/Quinoprotein amine dehydrogenase"/>
    <property type="match status" value="1"/>
</dbReference>
<dbReference type="SMART" id="SM00320">
    <property type="entry name" value="WD40"/>
    <property type="match status" value="5"/>
</dbReference>
<dbReference type="InterPro" id="IPR001680">
    <property type="entry name" value="WD40_rpt"/>
</dbReference>
<dbReference type="RefSeq" id="XP_044567920.1">
    <property type="nucleotide sequence ID" value="XM_044700552.1"/>
</dbReference>
<dbReference type="InterPro" id="IPR015943">
    <property type="entry name" value="WD40/YVTN_repeat-like_dom_sf"/>
</dbReference>
<reference evidence="2 3" key="1">
    <citation type="journal article" date="2019" name="Sci. Rep.">
        <title>Nanopore sequencing improves the draft genome of the human pathogenic amoeba Naegleria fowleri.</title>
        <authorList>
            <person name="Liechti N."/>
            <person name="Schurch N."/>
            <person name="Bruggmann R."/>
            <person name="Wittwer M."/>
        </authorList>
    </citation>
    <scope>NUCLEOTIDE SEQUENCE [LARGE SCALE GENOMIC DNA]</scope>
    <source>
        <strain evidence="2 3">ATCC 30894</strain>
    </source>
</reference>
<dbReference type="Proteomes" id="UP000444721">
    <property type="component" value="Unassembled WGS sequence"/>
</dbReference>
<dbReference type="VEuPathDB" id="AmoebaDB:FDP41_010272"/>
<dbReference type="VEuPathDB" id="AmoebaDB:NfTy_010900"/>
<proteinExistence type="predicted"/>
<dbReference type="VEuPathDB" id="AmoebaDB:NF0088250"/>
<dbReference type="InterPro" id="IPR036322">
    <property type="entry name" value="WD40_repeat_dom_sf"/>
</dbReference>
<accession>A0A6A5C174</accession>
<dbReference type="OMA" id="PKLLQWD"/>
<dbReference type="PANTHER" id="PTHR13211:SF0">
    <property type="entry name" value="TELOMERASE CAJAL BODY PROTEIN 1"/>
    <property type="match status" value="1"/>
</dbReference>
<dbReference type="InterPro" id="IPR051150">
    <property type="entry name" value="SWT21/TCAB1_mRNA_Telomere"/>
</dbReference>
<gene>
    <name evidence="2" type="ORF">FDP41_010272</name>
</gene>
<organism evidence="2 3">
    <name type="scientific">Naegleria fowleri</name>
    <name type="common">Brain eating amoeba</name>
    <dbReference type="NCBI Taxonomy" id="5763"/>
    <lineage>
        <taxon>Eukaryota</taxon>
        <taxon>Discoba</taxon>
        <taxon>Heterolobosea</taxon>
        <taxon>Tetramitia</taxon>
        <taxon>Eutetramitia</taxon>
        <taxon>Vahlkampfiidae</taxon>
        <taxon>Naegleria</taxon>
    </lineage>
</organism>
<evidence type="ECO:0000256" key="1">
    <source>
        <dbReference type="SAM" id="MobiDB-lite"/>
    </source>
</evidence>
<comment type="caution">
    <text evidence="2">The sequence shown here is derived from an EMBL/GenBank/DDBJ whole genome shotgun (WGS) entry which is preliminary data.</text>
</comment>
<feature type="region of interest" description="Disordered" evidence="1">
    <location>
        <begin position="498"/>
        <end position="517"/>
    </location>
</feature>
<dbReference type="Pfam" id="PF00400">
    <property type="entry name" value="WD40"/>
    <property type="match status" value="2"/>
</dbReference>
<dbReference type="OrthoDB" id="239865at2759"/>
<dbReference type="AlphaFoldDB" id="A0A6A5C174"/>